<dbReference type="Proteomes" id="UP000265882">
    <property type="component" value="Unassembled WGS sequence"/>
</dbReference>
<feature type="binding site" evidence="5 8">
    <location>
        <begin position="171"/>
        <end position="173"/>
    </location>
    <ligand>
        <name>substrate</name>
    </ligand>
</feature>
<keyword evidence="5" id="KW-0963">Cytoplasm</keyword>
<dbReference type="CDD" id="cd16444">
    <property type="entry name" value="LipB"/>
    <property type="match status" value="1"/>
</dbReference>
<name>A0A3A4NR15_ABYX5</name>
<keyword evidence="3 5" id="KW-0012">Acyltransferase</keyword>
<evidence type="ECO:0000256" key="4">
    <source>
        <dbReference type="ARBA" id="ARBA00024732"/>
    </source>
</evidence>
<evidence type="ECO:0000313" key="11">
    <source>
        <dbReference type="EMBL" id="RJP23008.1"/>
    </source>
</evidence>
<comment type="pathway">
    <text evidence="1 5 6">Protein modification; protein lipoylation via endogenous pathway; protein N(6)-(lipoyl)lysine from octanoyl-[acyl-carrier-protein]: step 1/2.</text>
</comment>
<reference evidence="11 12" key="1">
    <citation type="journal article" date="2017" name="ISME J.">
        <title>Energy and carbon metabolisms in a deep terrestrial subsurface fluid microbial community.</title>
        <authorList>
            <person name="Momper L."/>
            <person name="Jungbluth S.P."/>
            <person name="Lee M.D."/>
            <person name="Amend J.P."/>
        </authorList>
    </citation>
    <scope>NUCLEOTIDE SEQUENCE [LARGE SCALE GENOMIC DNA]</scope>
    <source>
        <strain evidence="11">SURF_5</strain>
    </source>
</reference>
<dbReference type="HAMAP" id="MF_00013">
    <property type="entry name" value="LipB"/>
    <property type="match status" value="1"/>
</dbReference>
<dbReference type="SUPFAM" id="SSF55681">
    <property type="entry name" value="Class II aaRS and biotin synthetases"/>
    <property type="match status" value="1"/>
</dbReference>
<dbReference type="GO" id="GO:0033819">
    <property type="term" value="F:lipoyl(octanoyl) transferase activity"/>
    <property type="evidence" value="ECO:0007669"/>
    <property type="project" value="UniProtKB-EC"/>
</dbReference>
<dbReference type="NCBIfam" id="NF010925">
    <property type="entry name" value="PRK14345.1"/>
    <property type="match status" value="1"/>
</dbReference>
<dbReference type="InterPro" id="IPR020605">
    <property type="entry name" value="Octanoyltransferase_CS"/>
</dbReference>
<protein>
    <recommendedName>
        <fullName evidence="5 6">Octanoyltransferase</fullName>
        <ecNumber evidence="5 6">2.3.1.181</ecNumber>
    </recommendedName>
    <alternativeName>
        <fullName evidence="5">Lipoate-protein ligase B</fullName>
    </alternativeName>
    <alternativeName>
        <fullName evidence="5">Lipoyl/octanoyl transferase</fullName>
    </alternativeName>
    <alternativeName>
        <fullName evidence="5">Octanoyl-[acyl-carrier-protein]-protein N-octanoyltransferase</fullName>
    </alternativeName>
</protein>
<dbReference type="PIRSF" id="PIRSF016262">
    <property type="entry name" value="LPLase"/>
    <property type="match status" value="1"/>
</dbReference>
<evidence type="ECO:0000256" key="6">
    <source>
        <dbReference type="PIRNR" id="PIRNR016262"/>
    </source>
</evidence>
<evidence type="ECO:0000256" key="8">
    <source>
        <dbReference type="PIRSR" id="PIRSR016262-2"/>
    </source>
</evidence>
<feature type="binding site" evidence="5 8">
    <location>
        <begin position="91"/>
        <end position="98"/>
    </location>
    <ligand>
        <name>substrate</name>
    </ligand>
</feature>
<dbReference type="PROSITE" id="PS51733">
    <property type="entry name" value="BPL_LPL_CATALYTIC"/>
    <property type="match status" value="1"/>
</dbReference>
<comment type="subcellular location">
    <subcellularLocation>
        <location evidence="5">Cytoplasm</location>
    </subcellularLocation>
</comment>
<evidence type="ECO:0000256" key="3">
    <source>
        <dbReference type="ARBA" id="ARBA00023315"/>
    </source>
</evidence>
<dbReference type="EMBL" id="QZKU01000052">
    <property type="protein sequence ID" value="RJP23008.1"/>
    <property type="molecule type" value="Genomic_DNA"/>
</dbReference>
<feature type="site" description="Lowers pKa of active site Cys" evidence="5 9">
    <location>
        <position position="155"/>
    </location>
</feature>
<dbReference type="InterPro" id="IPR004143">
    <property type="entry name" value="BPL_LPL_catalytic"/>
</dbReference>
<comment type="similarity">
    <text evidence="5 6">Belongs to the LipB family.</text>
</comment>
<dbReference type="AlphaFoldDB" id="A0A3A4NR15"/>
<dbReference type="InterPro" id="IPR000544">
    <property type="entry name" value="Octanoyltransferase"/>
</dbReference>
<dbReference type="PROSITE" id="PS01313">
    <property type="entry name" value="LIPB"/>
    <property type="match status" value="1"/>
</dbReference>
<comment type="miscellaneous">
    <text evidence="5">In the reaction, the free carboxyl group of octanoic acid is attached via an amide linkage to the epsilon-amino group of a specific lysine residue of lipoyl domains of lipoate-dependent enzymes.</text>
</comment>
<accession>A0A3A4NR15</accession>
<comment type="catalytic activity">
    <reaction evidence="5 6">
        <text>octanoyl-[ACP] + L-lysyl-[protein] = N(6)-octanoyl-L-lysyl-[protein] + holo-[ACP] + H(+)</text>
        <dbReference type="Rhea" id="RHEA:17665"/>
        <dbReference type="Rhea" id="RHEA-COMP:9636"/>
        <dbReference type="Rhea" id="RHEA-COMP:9685"/>
        <dbReference type="Rhea" id="RHEA-COMP:9752"/>
        <dbReference type="Rhea" id="RHEA-COMP:9928"/>
        <dbReference type="ChEBI" id="CHEBI:15378"/>
        <dbReference type="ChEBI" id="CHEBI:29969"/>
        <dbReference type="ChEBI" id="CHEBI:64479"/>
        <dbReference type="ChEBI" id="CHEBI:78463"/>
        <dbReference type="ChEBI" id="CHEBI:78809"/>
        <dbReference type="EC" id="2.3.1.181"/>
    </reaction>
</comment>
<evidence type="ECO:0000256" key="7">
    <source>
        <dbReference type="PIRSR" id="PIRSR016262-1"/>
    </source>
</evidence>
<dbReference type="UniPathway" id="UPA00538">
    <property type="reaction ID" value="UER00592"/>
</dbReference>
<dbReference type="Gene3D" id="3.30.930.10">
    <property type="entry name" value="Bira Bifunctional Protein, Domain 2"/>
    <property type="match status" value="1"/>
</dbReference>
<dbReference type="GO" id="GO:0005737">
    <property type="term" value="C:cytoplasm"/>
    <property type="evidence" value="ECO:0007669"/>
    <property type="project" value="UniProtKB-SubCell"/>
</dbReference>
<evidence type="ECO:0000256" key="9">
    <source>
        <dbReference type="PIRSR" id="PIRSR016262-3"/>
    </source>
</evidence>
<dbReference type="NCBIfam" id="TIGR00214">
    <property type="entry name" value="lipB"/>
    <property type="match status" value="1"/>
</dbReference>
<dbReference type="EC" id="2.3.1.181" evidence="5 6"/>
<dbReference type="PANTHER" id="PTHR10993:SF7">
    <property type="entry name" value="LIPOYLTRANSFERASE 2, MITOCHONDRIAL-RELATED"/>
    <property type="match status" value="1"/>
</dbReference>
<feature type="binding site" evidence="5 8">
    <location>
        <begin position="158"/>
        <end position="160"/>
    </location>
    <ligand>
        <name>substrate</name>
    </ligand>
</feature>
<evidence type="ECO:0000256" key="2">
    <source>
        <dbReference type="ARBA" id="ARBA00022679"/>
    </source>
</evidence>
<proteinExistence type="inferred from homology"/>
<dbReference type="Pfam" id="PF21948">
    <property type="entry name" value="LplA-B_cat"/>
    <property type="match status" value="1"/>
</dbReference>
<feature type="active site" description="Acyl-thioester intermediate" evidence="5 7">
    <location>
        <position position="189"/>
    </location>
</feature>
<sequence>MNERLKPSPAENAPGGRACEIIDLAVCSYAKAYAFQKEKVRSKIDGADSDTLILVEHFPVLTLGRRGRREHICAPTHHLRSMGIDVIDTDRGGDVTYHGPGQLVGYPILDLRVHRQDVNWILRSIEASLIRALEKFGIRAGVEPGLTGVWVNGGKIAAIGIGISRWITFHGFALNVAPKMDHFQLIIPCGIRNREVISMEEALGKAPPMEEVKRAVIEGFCATFGLTPSKLDFPSPKS</sequence>
<dbReference type="GO" id="GO:0009249">
    <property type="term" value="P:protein lipoylation"/>
    <property type="evidence" value="ECO:0007669"/>
    <property type="project" value="InterPro"/>
</dbReference>
<organism evidence="11 12">
    <name type="scientific">Abyssobacteria bacterium (strain SURF_5)</name>
    <dbReference type="NCBI Taxonomy" id="2093360"/>
    <lineage>
        <taxon>Bacteria</taxon>
        <taxon>Pseudomonadati</taxon>
        <taxon>Candidatus Hydrogenedentota</taxon>
        <taxon>Candidatus Abyssobacteria</taxon>
    </lineage>
</organism>
<keyword evidence="2 5" id="KW-0808">Transferase</keyword>
<dbReference type="PANTHER" id="PTHR10993">
    <property type="entry name" value="OCTANOYLTRANSFERASE"/>
    <property type="match status" value="1"/>
</dbReference>
<comment type="caution">
    <text evidence="11">The sequence shown here is derived from an EMBL/GenBank/DDBJ whole genome shotgun (WGS) entry which is preliminary data.</text>
</comment>
<evidence type="ECO:0000256" key="1">
    <source>
        <dbReference type="ARBA" id="ARBA00004821"/>
    </source>
</evidence>
<evidence type="ECO:0000259" key="10">
    <source>
        <dbReference type="PROSITE" id="PS51733"/>
    </source>
</evidence>
<gene>
    <name evidence="5 11" type="primary">lipB</name>
    <name evidence="11" type="ORF">C4520_07105</name>
</gene>
<dbReference type="InterPro" id="IPR045864">
    <property type="entry name" value="aa-tRNA-synth_II/BPL/LPL"/>
</dbReference>
<evidence type="ECO:0000313" key="12">
    <source>
        <dbReference type="Proteomes" id="UP000265882"/>
    </source>
</evidence>
<evidence type="ECO:0000256" key="5">
    <source>
        <dbReference type="HAMAP-Rule" id="MF_00013"/>
    </source>
</evidence>
<comment type="function">
    <text evidence="4 5 6">Catalyzes the transfer of endogenously produced octanoic acid from octanoyl-acyl-carrier-protein onto the lipoyl domains of lipoate-dependent enzymes. Lipoyl-ACP can also act as a substrate although octanoyl-ACP is likely to be the physiological substrate.</text>
</comment>
<feature type="domain" description="BPL/LPL catalytic" evidence="10">
    <location>
        <begin position="46"/>
        <end position="228"/>
    </location>
</feature>